<evidence type="ECO:0000256" key="2">
    <source>
        <dbReference type="ARBA" id="ARBA00022679"/>
    </source>
</evidence>
<dbReference type="AlphaFoldDB" id="A0A1A8T642"/>
<dbReference type="InterPro" id="IPR016898">
    <property type="entry name" value="Polyphosphate_phosphotransfera"/>
</dbReference>
<dbReference type="RefSeq" id="WP_067211900.1">
    <property type="nucleotide sequence ID" value="NZ_FLOC01000002.1"/>
</dbReference>
<reference evidence="5 6" key="1">
    <citation type="submission" date="2016-06" db="EMBL/GenBank/DDBJ databases">
        <authorList>
            <person name="Kjaerup R.B."/>
            <person name="Dalgaard T.S."/>
            <person name="Juul-Madsen H.R."/>
        </authorList>
    </citation>
    <scope>NUCLEOTIDE SEQUENCE [LARGE SCALE GENOMIC DNA]</scope>
    <source>
        <strain evidence="5 6">CECT 5080</strain>
    </source>
</reference>
<dbReference type="GO" id="GO:0008976">
    <property type="term" value="F:polyphosphate kinase activity"/>
    <property type="evidence" value="ECO:0007669"/>
    <property type="project" value="InterPro"/>
</dbReference>
<dbReference type="PANTHER" id="PTHR34383">
    <property type="entry name" value="POLYPHOSPHATE:AMP PHOSPHOTRANSFERASE-RELATED"/>
    <property type="match status" value="1"/>
</dbReference>
<dbReference type="GO" id="GO:0006797">
    <property type="term" value="P:polyphosphate metabolic process"/>
    <property type="evidence" value="ECO:0007669"/>
    <property type="project" value="InterPro"/>
</dbReference>
<dbReference type="PIRSF" id="PIRSF028756">
    <property type="entry name" value="PPK2_prd"/>
    <property type="match status" value="1"/>
</dbReference>
<proteinExistence type="inferred from homology"/>
<keyword evidence="3 5" id="KW-0418">Kinase</keyword>
<dbReference type="EMBL" id="FLOC01000002">
    <property type="protein sequence ID" value="SBS27097.1"/>
    <property type="molecule type" value="Genomic_DNA"/>
</dbReference>
<dbReference type="InterPro" id="IPR022300">
    <property type="entry name" value="PPK2-rel_1"/>
</dbReference>
<name>A0A1A8T642_9GAMM</name>
<dbReference type="Pfam" id="PF03976">
    <property type="entry name" value="PPK2"/>
    <property type="match status" value="1"/>
</dbReference>
<dbReference type="InterPro" id="IPR027417">
    <property type="entry name" value="P-loop_NTPase"/>
</dbReference>
<accession>A0A1A8T642</accession>
<protein>
    <submittedName>
        <fullName evidence="5">Polyphosphate kinase 2 (PPK2)</fullName>
    </submittedName>
</protein>
<comment type="similarity">
    <text evidence="1">Belongs to the polyphosphate kinase 2 (PPK2) family. Class I subfamily.</text>
</comment>
<keyword evidence="6" id="KW-1185">Reference proteome</keyword>
<dbReference type="SUPFAM" id="SSF52540">
    <property type="entry name" value="P-loop containing nucleoside triphosphate hydrolases"/>
    <property type="match status" value="1"/>
</dbReference>
<dbReference type="OrthoDB" id="9775224at2"/>
<dbReference type="STRING" id="295068.MAQ5080_00728"/>
<dbReference type="Gene3D" id="3.40.50.300">
    <property type="entry name" value="P-loop containing nucleotide triphosphate hydrolases"/>
    <property type="match status" value="1"/>
</dbReference>
<evidence type="ECO:0000313" key="5">
    <source>
        <dbReference type="EMBL" id="SBS27097.1"/>
    </source>
</evidence>
<evidence type="ECO:0000259" key="4">
    <source>
        <dbReference type="Pfam" id="PF03976"/>
    </source>
</evidence>
<feature type="domain" description="Polyphosphate kinase-2-related" evidence="4">
    <location>
        <begin position="30"/>
        <end position="251"/>
    </location>
</feature>
<evidence type="ECO:0000313" key="6">
    <source>
        <dbReference type="Proteomes" id="UP000092627"/>
    </source>
</evidence>
<gene>
    <name evidence="5" type="ORF">MAQ5080_00728</name>
</gene>
<dbReference type="NCBIfam" id="TIGR03709">
    <property type="entry name" value="PPK2_rel_1"/>
    <property type="match status" value="1"/>
</dbReference>
<evidence type="ECO:0000256" key="3">
    <source>
        <dbReference type="ARBA" id="ARBA00022777"/>
    </source>
</evidence>
<evidence type="ECO:0000256" key="1">
    <source>
        <dbReference type="ARBA" id="ARBA00009924"/>
    </source>
</evidence>
<dbReference type="InterPro" id="IPR022488">
    <property type="entry name" value="PPK2-related"/>
</dbReference>
<keyword evidence="2" id="KW-0808">Transferase</keyword>
<dbReference type="Proteomes" id="UP000092627">
    <property type="component" value="Unassembled WGS sequence"/>
</dbReference>
<dbReference type="PANTHER" id="PTHR34383:SF3">
    <property type="entry name" value="POLYPHOSPHATE:AMP PHOSPHOTRANSFERASE"/>
    <property type="match status" value="1"/>
</dbReference>
<sequence>MFSPSTITLVANPPRLSDCDTEQKEYALKDKDQYHKKLKKAQELMLQVQQAYYHQGKRAIIVFQGWDAGGKGGAIRRITEKLDPRGYRVHPIASPTKDEQGRHYLYRFQTRLPKPGSIAIFDRSWYERVLVERIEEFASPNEWQRAYQEINEFERMLTDDGVRIIKIFMHISKDEQLKRFEERLNNPIKQWKLTEEDIRNRAKWELYEEATDEMFQRTSTMSAPWHIIPGNKKWFARVEVLNTVIDALSKEMDLSPPAVDEAVIKAARKQLGIEIAD</sequence>
<organism evidence="5 6">
    <name type="scientific">Marinomonas aquimarina</name>
    <dbReference type="NCBI Taxonomy" id="295068"/>
    <lineage>
        <taxon>Bacteria</taxon>
        <taxon>Pseudomonadati</taxon>
        <taxon>Pseudomonadota</taxon>
        <taxon>Gammaproteobacteria</taxon>
        <taxon>Oceanospirillales</taxon>
        <taxon>Oceanospirillaceae</taxon>
        <taxon>Marinomonas</taxon>
    </lineage>
</organism>